<organism evidence="14 15">
    <name type="scientific">Sinisalibacter aestuarii</name>
    <dbReference type="NCBI Taxonomy" id="2949426"/>
    <lineage>
        <taxon>Bacteria</taxon>
        <taxon>Pseudomonadati</taxon>
        <taxon>Pseudomonadota</taxon>
        <taxon>Alphaproteobacteria</taxon>
        <taxon>Rhodobacterales</taxon>
        <taxon>Roseobacteraceae</taxon>
        <taxon>Sinisalibacter</taxon>
    </lineage>
</organism>
<dbReference type="EC" id="2.7.1.130" evidence="3 13"/>
<comment type="catalytic activity">
    <reaction evidence="13">
        <text>a lipid A disaccharide + ATP = a lipid IVA + ADP + H(+)</text>
        <dbReference type="Rhea" id="RHEA:67840"/>
        <dbReference type="ChEBI" id="CHEBI:15378"/>
        <dbReference type="ChEBI" id="CHEBI:30616"/>
        <dbReference type="ChEBI" id="CHEBI:176343"/>
        <dbReference type="ChEBI" id="CHEBI:176425"/>
        <dbReference type="ChEBI" id="CHEBI:456216"/>
        <dbReference type="EC" id="2.7.1.130"/>
    </reaction>
</comment>
<keyword evidence="15" id="KW-1185">Reference proteome</keyword>
<keyword evidence="8 13" id="KW-0547">Nucleotide-binding</keyword>
<comment type="pathway">
    <text evidence="2 13">Glycolipid biosynthesis; lipid IV(A) biosynthesis; lipid IV(A) from (3R)-3-hydroxytetradecanoyl-[acyl-carrier-protein] and UDP-N-acetyl-alpha-D-glucosamine: step 6/6.</text>
</comment>
<keyword evidence="5 13" id="KW-0444">Lipid biosynthesis</keyword>
<evidence type="ECO:0000256" key="8">
    <source>
        <dbReference type="ARBA" id="ARBA00022741"/>
    </source>
</evidence>
<keyword evidence="11 13" id="KW-0443">Lipid metabolism</keyword>
<dbReference type="Pfam" id="PF02606">
    <property type="entry name" value="LpxK"/>
    <property type="match status" value="1"/>
</dbReference>
<evidence type="ECO:0000313" key="15">
    <source>
        <dbReference type="Proteomes" id="UP001144205"/>
    </source>
</evidence>
<dbReference type="HAMAP" id="MF_00409">
    <property type="entry name" value="LpxK"/>
    <property type="match status" value="1"/>
</dbReference>
<accession>A0ABQ5LNG4</accession>
<name>A0ABQ5LNG4_9RHOB</name>
<keyword evidence="6 13" id="KW-0441">Lipid A biosynthesis</keyword>
<protein>
    <recommendedName>
        <fullName evidence="4 13">Tetraacyldisaccharide 4'-kinase</fullName>
        <ecNumber evidence="3 13">2.7.1.130</ecNumber>
    </recommendedName>
    <alternativeName>
        <fullName evidence="12 13">Lipid A 4'-kinase</fullName>
    </alternativeName>
</protein>
<evidence type="ECO:0000313" key="14">
    <source>
        <dbReference type="EMBL" id="GKY86323.1"/>
    </source>
</evidence>
<evidence type="ECO:0000256" key="6">
    <source>
        <dbReference type="ARBA" id="ARBA00022556"/>
    </source>
</evidence>
<evidence type="ECO:0000256" key="11">
    <source>
        <dbReference type="ARBA" id="ARBA00023098"/>
    </source>
</evidence>
<dbReference type="InterPro" id="IPR027417">
    <property type="entry name" value="P-loop_NTPase"/>
</dbReference>
<evidence type="ECO:0000256" key="2">
    <source>
        <dbReference type="ARBA" id="ARBA00004870"/>
    </source>
</evidence>
<evidence type="ECO:0000256" key="5">
    <source>
        <dbReference type="ARBA" id="ARBA00022516"/>
    </source>
</evidence>
<dbReference type="Proteomes" id="UP001144205">
    <property type="component" value="Unassembled WGS sequence"/>
</dbReference>
<feature type="binding site" evidence="13">
    <location>
        <begin position="45"/>
        <end position="52"/>
    </location>
    <ligand>
        <name>ATP</name>
        <dbReference type="ChEBI" id="CHEBI:30616"/>
    </ligand>
</feature>
<evidence type="ECO:0000256" key="13">
    <source>
        <dbReference type="HAMAP-Rule" id="MF_00409"/>
    </source>
</evidence>
<evidence type="ECO:0000256" key="3">
    <source>
        <dbReference type="ARBA" id="ARBA00012071"/>
    </source>
</evidence>
<dbReference type="PANTHER" id="PTHR42724">
    <property type="entry name" value="TETRAACYLDISACCHARIDE 4'-KINASE"/>
    <property type="match status" value="1"/>
</dbReference>
<comment type="caution">
    <text evidence="14">The sequence shown here is derived from an EMBL/GenBank/DDBJ whole genome shotgun (WGS) entry which is preliminary data.</text>
</comment>
<comment type="similarity">
    <text evidence="13">Belongs to the LpxK family.</text>
</comment>
<gene>
    <name evidence="13 14" type="primary">lpxK</name>
    <name evidence="14" type="ORF">STA1M1_01920</name>
</gene>
<reference evidence="14" key="1">
    <citation type="journal article" date="2023" name="Int. J. Syst. Evol. Microbiol.">
        <title>Sinisalibacter aestuarii sp. nov., isolated from estuarine sediment of the Arakawa River.</title>
        <authorList>
            <person name="Arafat S.T."/>
            <person name="Hirano S."/>
            <person name="Sato A."/>
            <person name="Takeuchi K."/>
            <person name="Yasuda T."/>
            <person name="Terahara T."/>
            <person name="Hamada M."/>
            <person name="Kobayashi T."/>
        </authorList>
    </citation>
    <scope>NUCLEOTIDE SEQUENCE</scope>
    <source>
        <strain evidence="14">B-399</strain>
    </source>
</reference>
<evidence type="ECO:0000256" key="9">
    <source>
        <dbReference type="ARBA" id="ARBA00022777"/>
    </source>
</evidence>
<dbReference type="EMBL" id="BROH01000001">
    <property type="protein sequence ID" value="GKY86323.1"/>
    <property type="molecule type" value="Genomic_DNA"/>
</dbReference>
<evidence type="ECO:0000256" key="10">
    <source>
        <dbReference type="ARBA" id="ARBA00022840"/>
    </source>
</evidence>
<evidence type="ECO:0000256" key="1">
    <source>
        <dbReference type="ARBA" id="ARBA00002274"/>
    </source>
</evidence>
<keyword evidence="9 13" id="KW-0418">Kinase</keyword>
<dbReference type="NCBIfam" id="TIGR00682">
    <property type="entry name" value="lpxK"/>
    <property type="match status" value="1"/>
</dbReference>
<dbReference type="PANTHER" id="PTHR42724:SF1">
    <property type="entry name" value="TETRAACYLDISACCHARIDE 4'-KINASE, MITOCHONDRIAL-RELATED"/>
    <property type="match status" value="1"/>
</dbReference>
<keyword evidence="7 13" id="KW-0808">Transferase</keyword>
<evidence type="ECO:0000256" key="4">
    <source>
        <dbReference type="ARBA" id="ARBA00016436"/>
    </source>
</evidence>
<keyword evidence="10 13" id="KW-0067">ATP-binding</keyword>
<dbReference type="RefSeq" id="WP_434784406.1">
    <property type="nucleotide sequence ID" value="NZ_BROH01000001.1"/>
</dbReference>
<dbReference type="InterPro" id="IPR003758">
    <property type="entry name" value="LpxK"/>
</dbReference>
<evidence type="ECO:0000256" key="12">
    <source>
        <dbReference type="ARBA" id="ARBA00029757"/>
    </source>
</evidence>
<dbReference type="SUPFAM" id="SSF52540">
    <property type="entry name" value="P-loop containing nucleoside triphosphate hydrolases"/>
    <property type="match status" value="1"/>
</dbReference>
<comment type="function">
    <text evidence="1 13">Transfers the gamma-phosphate of ATP to the 4'-position of a tetraacyldisaccharide 1-phosphate intermediate (termed DS-1-P) to form tetraacyldisaccharide 1,4'-bis-phosphate (lipid IVA).</text>
</comment>
<evidence type="ECO:0000256" key="7">
    <source>
        <dbReference type="ARBA" id="ARBA00022679"/>
    </source>
</evidence>
<sequence length="308" mass="32317">MAPVFWYRPAGPLLRLLGPLAPGRRLPAAPARLPPVPVISVTSLSLGGTGKTPTVIAIAQRLAMQGRAVHVVTNGPGAPAMVDERHDDPSRVGDEPLLIAAFAPTWIAADPAEGVRAAAEAGAGIVVFDGDLPGAKARVLVEDALRGFGNGYAWPLGPLKRRLSDGLAGADLLVAIGPDRAQAEFAAKWAVRLPCPIAAAHLAPLPTGMDWEGLDVVAFAGIGAPERFFATLKGLGANLVRAQALTDHQDLTPALMTRLENEARSARAQLVTTEKDAVRLPRAFRQKVVSLPVRLELGDWAAFEALLA</sequence>
<proteinExistence type="inferred from homology"/>